<evidence type="ECO:0000256" key="3">
    <source>
        <dbReference type="ARBA" id="ARBA00022475"/>
    </source>
</evidence>
<keyword evidence="2" id="KW-0813">Transport</keyword>
<keyword evidence="5 9" id="KW-1133">Transmembrane helix</keyword>
<feature type="transmembrane region" description="Helical" evidence="9">
    <location>
        <begin position="20"/>
        <end position="44"/>
    </location>
</feature>
<comment type="subcellular location">
    <subcellularLocation>
        <location evidence="1">Cell membrane</location>
        <topology evidence="1">Multi-pass membrane protein</topology>
    </subcellularLocation>
</comment>
<dbReference type="GO" id="GO:0005886">
    <property type="term" value="C:plasma membrane"/>
    <property type="evidence" value="ECO:0007669"/>
    <property type="project" value="UniProtKB-SubCell"/>
</dbReference>
<evidence type="ECO:0000256" key="7">
    <source>
        <dbReference type="ARBA" id="ARBA00023136"/>
    </source>
</evidence>
<evidence type="ECO:0000256" key="1">
    <source>
        <dbReference type="ARBA" id="ARBA00004651"/>
    </source>
</evidence>
<dbReference type="InterPro" id="IPR044669">
    <property type="entry name" value="YneE/VCCN1/2-like"/>
</dbReference>
<feature type="transmembrane region" description="Helical" evidence="9">
    <location>
        <begin position="212"/>
        <end position="231"/>
    </location>
</feature>
<evidence type="ECO:0000256" key="9">
    <source>
        <dbReference type="SAM" id="Phobius"/>
    </source>
</evidence>
<dbReference type="PANTHER" id="PTHR33281">
    <property type="entry name" value="UPF0187 PROTEIN YNEE"/>
    <property type="match status" value="1"/>
</dbReference>
<reference evidence="10 11" key="1">
    <citation type="submission" date="2017-06" db="EMBL/GenBank/DDBJ databases">
        <authorList>
            <person name="Kim H.J."/>
            <person name="Triplett B.A."/>
        </authorList>
    </citation>
    <scope>NUCLEOTIDE SEQUENCE [LARGE SCALE GENOMIC DNA]</scope>
    <source>
        <strain evidence="10 11">DSM 19307</strain>
    </source>
</reference>
<dbReference type="Proteomes" id="UP000198393">
    <property type="component" value="Unassembled WGS sequence"/>
</dbReference>
<evidence type="ECO:0000256" key="4">
    <source>
        <dbReference type="ARBA" id="ARBA00022692"/>
    </source>
</evidence>
<proteinExistence type="inferred from homology"/>
<evidence type="ECO:0000256" key="8">
    <source>
        <dbReference type="ARBA" id="ARBA00034708"/>
    </source>
</evidence>
<feature type="transmembrane region" description="Helical" evidence="9">
    <location>
        <begin position="56"/>
        <end position="75"/>
    </location>
</feature>
<evidence type="ECO:0000256" key="2">
    <source>
        <dbReference type="ARBA" id="ARBA00022448"/>
    </source>
</evidence>
<accession>A0A239EST8</accession>
<organism evidence="10 11">
    <name type="scientific">Ekhidna lutea</name>
    <dbReference type="NCBI Taxonomy" id="447679"/>
    <lineage>
        <taxon>Bacteria</taxon>
        <taxon>Pseudomonadati</taxon>
        <taxon>Bacteroidota</taxon>
        <taxon>Cytophagia</taxon>
        <taxon>Cytophagales</taxon>
        <taxon>Reichenbachiellaceae</taxon>
        <taxon>Ekhidna</taxon>
    </lineage>
</organism>
<keyword evidence="4 9" id="KW-0812">Transmembrane</keyword>
<keyword evidence="11" id="KW-1185">Reference proteome</keyword>
<dbReference type="EMBL" id="FZPD01000001">
    <property type="protein sequence ID" value="SNS47328.1"/>
    <property type="molecule type" value="Genomic_DNA"/>
</dbReference>
<sequence>MIQYNPKSWFSLIFDVYSRYVIRALFPLIMFAGVLTTVLCFLFIDVLHIVIVDTKAFHSILGVILGLFLVLRTNTAYDRWWEGRKLWGQLVNDCRQLAIKISTFVPEDAKEDRLFFKKMIPNVTFAMKHHLRNSRMVGEMDFYDEKCKDRIISSTHRPNIINKILMERVMDMNKRGLITADKLFILDKEIKGFTDIIGACERIKSTPIPYSYSMFIKKFLFIYCITLPMTFIGEFGYWSIILVVVAFYFLMSVELISEEIEDPFGRDINDLPLDELCVKIKKNIIEIFNNN</sequence>
<dbReference type="OrthoDB" id="445589at2"/>
<evidence type="ECO:0000313" key="11">
    <source>
        <dbReference type="Proteomes" id="UP000198393"/>
    </source>
</evidence>
<keyword evidence="7 9" id="KW-0472">Membrane</keyword>
<gene>
    <name evidence="10" type="ORF">SAMN05421640_0294</name>
</gene>
<evidence type="ECO:0000256" key="6">
    <source>
        <dbReference type="ARBA" id="ARBA00023065"/>
    </source>
</evidence>
<evidence type="ECO:0000256" key="5">
    <source>
        <dbReference type="ARBA" id="ARBA00022989"/>
    </source>
</evidence>
<dbReference type="RefSeq" id="WP_089355069.1">
    <property type="nucleotide sequence ID" value="NZ_FZPD01000001.1"/>
</dbReference>
<dbReference type="PANTHER" id="PTHR33281:SF19">
    <property type="entry name" value="VOLTAGE-DEPENDENT ANION CHANNEL-FORMING PROTEIN YNEE"/>
    <property type="match status" value="1"/>
</dbReference>
<comment type="similarity">
    <text evidence="8">Belongs to the anion channel-forming bestrophin (TC 1.A.46) family.</text>
</comment>
<keyword evidence="3" id="KW-1003">Cell membrane</keyword>
<dbReference type="GO" id="GO:0005254">
    <property type="term" value="F:chloride channel activity"/>
    <property type="evidence" value="ECO:0007669"/>
    <property type="project" value="InterPro"/>
</dbReference>
<dbReference type="Pfam" id="PF25539">
    <property type="entry name" value="Bestrophin_2"/>
    <property type="match status" value="1"/>
</dbReference>
<name>A0A239EST8_EKHLU</name>
<protein>
    <submittedName>
        <fullName evidence="10">Putative membrane protein</fullName>
    </submittedName>
</protein>
<evidence type="ECO:0000313" key="10">
    <source>
        <dbReference type="EMBL" id="SNS47328.1"/>
    </source>
</evidence>
<keyword evidence="6" id="KW-0406">Ion transport</keyword>
<dbReference type="AlphaFoldDB" id="A0A239EST8"/>